<dbReference type="CDD" id="cd03039">
    <property type="entry name" value="GST_N_Sigma_like"/>
    <property type="match status" value="1"/>
</dbReference>
<dbReference type="InterPro" id="IPR036282">
    <property type="entry name" value="Glutathione-S-Trfase_C_sf"/>
</dbReference>
<dbReference type="InterPro" id="IPR036249">
    <property type="entry name" value="Thioredoxin-like_sf"/>
</dbReference>
<evidence type="ECO:0000259" key="1">
    <source>
        <dbReference type="PROSITE" id="PS50405"/>
    </source>
</evidence>
<dbReference type="InterPro" id="IPR050213">
    <property type="entry name" value="GST_superfamily"/>
</dbReference>
<dbReference type="InterPro" id="IPR004046">
    <property type="entry name" value="GST_C"/>
</dbReference>
<dbReference type="SUPFAM" id="SSF52833">
    <property type="entry name" value="Thioredoxin-like"/>
    <property type="match status" value="1"/>
</dbReference>
<sequence>MAYALWYWPSIPGRGEFVRLALEAAGVAYRDMAREQGAEALVRDLEARSGIRPFAPPYLVDGDFAIAQVAHILAWLADRHGFGAGQLERDLELITLQLTISDMVAEVHAVHHPISAALYYEDQKDAARKAAEHFRSERMPKFLGYFEDALGANEGPFVLGHKWSHVDTSLFQLVEGLRYMFPQRMEALERGHPRLLVCHEAVGKLDGIAAYRASDRCIPFNEDGIFRHYPELDGS</sequence>
<comment type="caution">
    <text evidence="2">The sequence shown here is derived from an EMBL/GenBank/DDBJ whole genome shotgun (WGS) entry which is preliminary data.</text>
</comment>
<proteinExistence type="predicted"/>
<dbReference type="Gene3D" id="3.40.30.10">
    <property type="entry name" value="Glutaredoxin"/>
    <property type="match status" value="1"/>
</dbReference>
<dbReference type="OrthoDB" id="7203409at2"/>
<keyword evidence="3" id="KW-1185">Reference proteome</keyword>
<dbReference type="GO" id="GO:0006749">
    <property type="term" value="P:glutathione metabolic process"/>
    <property type="evidence" value="ECO:0007669"/>
    <property type="project" value="TreeGrafter"/>
</dbReference>
<dbReference type="PANTHER" id="PTHR11571:SF263">
    <property type="entry name" value="GLUTATHIONE S-TRANSFERASE"/>
    <property type="match status" value="1"/>
</dbReference>
<dbReference type="Gene3D" id="1.20.1050.10">
    <property type="match status" value="1"/>
</dbReference>
<dbReference type="RefSeq" id="WP_119512069.1">
    <property type="nucleotide sequence ID" value="NZ_QXFK01000014.1"/>
</dbReference>
<accession>A0A418NIS1</accession>
<dbReference type="PROSITE" id="PS50405">
    <property type="entry name" value="GST_CTER"/>
    <property type="match status" value="1"/>
</dbReference>
<dbReference type="AlphaFoldDB" id="A0A418NIS1"/>
<dbReference type="GO" id="GO:0004364">
    <property type="term" value="F:glutathione transferase activity"/>
    <property type="evidence" value="ECO:0007669"/>
    <property type="project" value="TreeGrafter"/>
</dbReference>
<dbReference type="PANTHER" id="PTHR11571">
    <property type="entry name" value="GLUTATHIONE S-TRANSFERASE"/>
    <property type="match status" value="1"/>
</dbReference>
<dbReference type="SMR" id="A0A418NIS1"/>
<evidence type="ECO:0000313" key="3">
    <source>
        <dbReference type="Proteomes" id="UP000285092"/>
    </source>
</evidence>
<dbReference type="EMBL" id="QXFK01000014">
    <property type="protein sequence ID" value="RIV79237.1"/>
    <property type="molecule type" value="Genomic_DNA"/>
</dbReference>
<dbReference type="FunFam" id="1.20.1050.10:FF:000051">
    <property type="entry name" value="Glutathione S-transferase"/>
    <property type="match status" value="1"/>
</dbReference>
<gene>
    <name evidence="2" type="ORF">D2V04_04325</name>
</gene>
<organism evidence="2 3">
    <name type="scientific">Pelagerythrobacter aerophilus</name>
    <dbReference type="NCBI Taxonomy" id="2306995"/>
    <lineage>
        <taxon>Bacteria</taxon>
        <taxon>Pseudomonadati</taxon>
        <taxon>Pseudomonadota</taxon>
        <taxon>Alphaproteobacteria</taxon>
        <taxon>Sphingomonadales</taxon>
        <taxon>Erythrobacteraceae</taxon>
        <taxon>Pelagerythrobacter</taxon>
    </lineage>
</organism>
<dbReference type="Proteomes" id="UP000285092">
    <property type="component" value="Unassembled WGS sequence"/>
</dbReference>
<protein>
    <submittedName>
        <fullName evidence="2">Glutathione S-transferase</fullName>
    </submittedName>
</protein>
<dbReference type="InterPro" id="IPR010987">
    <property type="entry name" value="Glutathione-S-Trfase_C-like"/>
</dbReference>
<dbReference type="SUPFAM" id="SSF47616">
    <property type="entry name" value="GST C-terminal domain-like"/>
    <property type="match status" value="1"/>
</dbReference>
<evidence type="ECO:0000313" key="2">
    <source>
        <dbReference type="EMBL" id="RIV79237.1"/>
    </source>
</evidence>
<dbReference type="Pfam" id="PF14497">
    <property type="entry name" value="GST_C_3"/>
    <property type="match status" value="1"/>
</dbReference>
<reference evidence="2 3" key="1">
    <citation type="submission" date="2018-08" db="EMBL/GenBank/DDBJ databases">
        <title>Altererythrobacter sp.Ery1 and Ery12, the genome sequencing of novel strains in genus Alterythrobacter.</title>
        <authorList>
            <person name="Cheng H."/>
            <person name="Wu Y.-H."/>
            <person name="Fang C."/>
            <person name="Xu X.-W."/>
        </authorList>
    </citation>
    <scope>NUCLEOTIDE SEQUENCE [LARGE SCALE GENOMIC DNA]</scope>
    <source>
        <strain evidence="2 3">Ery1</strain>
    </source>
</reference>
<feature type="domain" description="GST C-terminal" evidence="1">
    <location>
        <begin position="85"/>
        <end position="232"/>
    </location>
</feature>
<keyword evidence="2" id="KW-0808">Transferase</keyword>
<dbReference type="CDD" id="cd03192">
    <property type="entry name" value="GST_C_Sigma_like"/>
    <property type="match status" value="1"/>
</dbReference>
<name>A0A418NIS1_9SPHN</name>